<dbReference type="InterPro" id="IPR011024">
    <property type="entry name" value="G_crystallin-like"/>
</dbReference>
<accession>A0AAV9HNU9</accession>
<proteinExistence type="predicted"/>
<keyword evidence="1" id="KW-0732">Signal</keyword>
<dbReference type="EMBL" id="MU864985">
    <property type="protein sequence ID" value="KAK4461705.1"/>
    <property type="molecule type" value="Genomic_DNA"/>
</dbReference>
<comment type="caution">
    <text evidence="2">The sequence shown here is derived from an EMBL/GenBank/DDBJ whole genome shotgun (WGS) entry which is preliminary data.</text>
</comment>
<feature type="signal peptide" evidence="1">
    <location>
        <begin position="1"/>
        <end position="16"/>
    </location>
</feature>
<feature type="chain" id="PRO_5043888804" evidence="1">
    <location>
        <begin position="17"/>
        <end position="99"/>
    </location>
</feature>
<protein>
    <submittedName>
        <fullName evidence="2">Uncharacterized protein</fullName>
    </submittedName>
</protein>
<sequence length="99" mass="10966">MKFTLLATLLISVVSAREFILFDDIDYKGASHREVRNNDAACWNLNGAGDRASSVSGDGGCTSFFRERDCRGSSWQQRGSAASVPGFLNDHIWSFRNQC</sequence>
<keyword evidence="3" id="KW-1185">Reference proteome</keyword>
<evidence type="ECO:0000313" key="2">
    <source>
        <dbReference type="EMBL" id="KAK4461705.1"/>
    </source>
</evidence>
<dbReference type="AlphaFoldDB" id="A0AAV9HNU9"/>
<reference evidence="2" key="2">
    <citation type="submission" date="2023-06" db="EMBL/GenBank/DDBJ databases">
        <authorList>
            <consortium name="Lawrence Berkeley National Laboratory"/>
            <person name="Mondo S.J."/>
            <person name="Hensen N."/>
            <person name="Bonometti L."/>
            <person name="Westerberg I."/>
            <person name="Brannstrom I.O."/>
            <person name="Guillou S."/>
            <person name="Cros-Aarteil S."/>
            <person name="Calhoun S."/>
            <person name="Haridas S."/>
            <person name="Kuo A."/>
            <person name="Pangilinan J."/>
            <person name="Riley R."/>
            <person name="Labutti K."/>
            <person name="Andreopoulos B."/>
            <person name="Lipzen A."/>
            <person name="Chen C."/>
            <person name="Yanf M."/>
            <person name="Daum C."/>
            <person name="Ng V."/>
            <person name="Clum A."/>
            <person name="Steindorff A."/>
            <person name="Ohm R."/>
            <person name="Martin F."/>
            <person name="Silar P."/>
            <person name="Natvig D."/>
            <person name="Lalanne C."/>
            <person name="Gautier V."/>
            <person name="Ament-Velasquez S.L."/>
            <person name="Kruys A."/>
            <person name="Hutchinson M.I."/>
            <person name="Powell A.J."/>
            <person name="Barry K."/>
            <person name="Miller A.N."/>
            <person name="Grigoriev I.V."/>
            <person name="Debuchy R."/>
            <person name="Gladieux P."/>
            <person name="Thoren M.H."/>
            <person name="Johannesson H."/>
        </authorList>
    </citation>
    <scope>NUCLEOTIDE SEQUENCE</scope>
    <source>
        <strain evidence="2">PSN324</strain>
    </source>
</reference>
<evidence type="ECO:0000313" key="3">
    <source>
        <dbReference type="Proteomes" id="UP001321749"/>
    </source>
</evidence>
<name>A0AAV9HNU9_9PEZI</name>
<evidence type="ECO:0000256" key="1">
    <source>
        <dbReference type="SAM" id="SignalP"/>
    </source>
</evidence>
<organism evidence="2 3">
    <name type="scientific">Cladorrhinum samala</name>
    <dbReference type="NCBI Taxonomy" id="585594"/>
    <lineage>
        <taxon>Eukaryota</taxon>
        <taxon>Fungi</taxon>
        <taxon>Dikarya</taxon>
        <taxon>Ascomycota</taxon>
        <taxon>Pezizomycotina</taxon>
        <taxon>Sordariomycetes</taxon>
        <taxon>Sordariomycetidae</taxon>
        <taxon>Sordariales</taxon>
        <taxon>Podosporaceae</taxon>
        <taxon>Cladorrhinum</taxon>
    </lineage>
</organism>
<dbReference type="SUPFAM" id="SSF49695">
    <property type="entry name" value="gamma-Crystallin-like"/>
    <property type="match status" value="1"/>
</dbReference>
<dbReference type="Proteomes" id="UP001321749">
    <property type="component" value="Unassembled WGS sequence"/>
</dbReference>
<reference evidence="2" key="1">
    <citation type="journal article" date="2023" name="Mol. Phylogenet. Evol.">
        <title>Genome-scale phylogeny and comparative genomics of the fungal order Sordariales.</title>
        <authorList>
            <person name="Hensen N."/>
            <person name="Bonometti L."/>
            <person name="Westerberg I."/>
            <person name="Brannstrom I.O."/>
            <person name="Guillou S."/>
            <person name="Cros-Aarteil S."/>
            <person name="Calhoun S."/>
            <person name="Haridas S."/>
            <person name="Kuo A."/>
            <person name="Mondo S."/>
            <person name="Pangilinan J."/>
            <person name="Riley R."/>
            <person name="LaButti K."/>
            <person name="Andreopoulos B."/>
            <person name="Lipzen A."/>
            <person name="Chen C."/>
            <person name="Yan M."/>
            <person name="Daum C."/>
            <person name="Ng V."/>
            <person name="Clum A."/>
            <person name="Steindorff A."/>
            <person name="Ohm R.A."/>
            <person name="Martin F."/>
            <person name="Silar P."/>
            <person name="Natvig D.O."/>
            <person name="Lalanne C."/>
            <person name="Gautier V."/>
            <person name="Ament-Velasquez S.L."/>
            <person name="Kruys A."/>
            <person name="Hutchinson M.I."/>
            <person name="Powell A.J."/>
            <person name="Barry K."/>
            <person name="Miller A.N."/>
            <person name="Grigoriev I.V."/>
            <person name="Debuchy R."/>
            <person name="Gladieux P."/>
            <person name="Hiltunen Thoren M."/>
            <person name="Johannesson H."/>
        </authorList>
    </citation>
    <scope>NUCLEOTIDE SEQUENCE</scope>
    <source>
        <strain evidence="2">PSN324</strain>
    </source>
</reference>
<gene>
    <name evidence="2" type="ORF">QBC42DRAFT_287204</name>
</gene>
<dbReference type="Gene3D" id="2.60.20.10">
    <property type="entry name" value="Crystallins"/>
    <property type="match status" value="1"/>
</dbReference>